<dbReference type="OrthoDB" id="1885901at2759"/>
<accession>A0A2K2DMS4</accession>
<proteinExistence type="predicted"/>
<gene>
    <name evidence="5" type="ORF">BRADI_1g35317v3</name>
</gene>
<keyword evidence="2" id="KW-0832">Ubl conjugation</keyword>
<dbReference type="SUPFAM" id="SSF54236">
    <property type="entry name" value="Ubiquitin-like"/>
    <property type="match status" value="2"/>
</dbReference>
<dbReference type="InterPro" id="IPR050158">
    <property type="entry name" value="Ubiquitin_ubiquitin-like"/>
</dbReference>
<reference evidence="5 6" key="1">
    <citation type="journal article" date="2010" name="Nature">
        <title>Genome sequencing and analysis of the model grass Brachypodium distachyon.</title>
        <authorList>
            <consortium name="International Brachypodium Initiative"/>
        </authorList>
    </citation>
    <scope>NUCLEOTIDE SEQUENCE [LARGE SCALE GENOMIC DNA]</scope>
    <source>
        <strain evidence="5 6">Bd21</strain>
    </source>
</reference>
<evidence type="ECO:0000313" key="5">
    <source>
        <dbReference type="EMBL" id="PNT75579.1"/>
    </source>
</evidence>
<sequence>MATEVAAAEEEEKKKMQILLPGAQHIALDAETGDTVASVKAKLEAKVGIPPRRQRLLLAGTELADDGRTLADYGIALADDSATIHLVETKMQVFVRMVKAGPGYSQTFSDLESSDTVESFRAKLQARTGVPPEKQRLTLCKDLKDGHTLGGSGVCGESTLQFNPRLGSVSRRGRWSCTCGTRTRCAGSRSSWRRPTGCPWATSKSSAAAGSSRTVSRWHTTASSSPPTRCPSPASGRRVATPRVEVLLVATPPANRPSRSESKLELTSSS</sequence>
<keyword evidence="7" id="KW-1185">Reference proteome</keyword>
<evidence type="ECO:0000256" key="2">
    <source>
        <dbReference type="ARBA" id="ARBA00022843"/>
    </source>
</evidence>
<dbReference type="InterPro" id="IPR019954">
    <property type="entry name" value="Ubiquitin_CS"/>
</dbReference>
<evidence type="ECO:0000313" key="7">
    <source>
        <dbReference type="Proteomes" id="UP000008810"/>
    </source>
</evidence>
<dbReference type="PROSITE" id="PS50053">
    <property type="entry name" value="UBIQUITIN_2"/>
    <property type="match status" value="2"/>
</dbReference>
<dbReference type="SMART" id="SM00213">
    <property type="entry name" value="UBQ"/>
    <property type="match status" value="2"/>
</dbReference>
<dbReference type="Gramene" id="PNT75579">
    <property type="protein sequence ID" value="PNT75579"/>
    <property type="gene ID" value="BRADI_1g35317v3"/>
</dbReference>
<reference evidence="5" key="2">
    <citation type="submission" date="2017-06" db="EMBL/GenBank/DDBJ databases">
        <title>WGS assembly of Brachypodium distachyon.</title>
        <authorList>
            <consortium name="The International Brachypodium Initiative"/>
            <person name="Lucas S."/>
            <person name="Harmon-Smith M."/>
            <person name="Lail K."/>
            <person name="Tice H."/>
            <person name="Grimwood J."/>
            <person name="Bruce D."/>
            <person name="Barry K."/>
            <person name="Shu S."/>
            <person name="Lindquist E."/>
            <person name="Wang M."/>
            <person name="Pitluck S."/>
            <person name="Vogel J.P."/>
            <person name="Garvin D.F."/>
            <person name="Mockler T.C."/>
            <person name="Schmutz J."/>
            <person name="Rokhsar D."/>
            <person name="Bevan M.W."/>
        </authorList>
    </citation>
    <scope>NUCLEOTIDE SEQUENCE</scope>
    <source>
        <strain evidence="5">Bd21</strain>
    </source>
</reference>
<feature type="region of interest" description="Disordered" evidence="3">
    <location>
        <begin position="193"/>
        <end position="270"/>
    </location>
</feature>
<dbReference type="Proteomes" id="UP000008810">
    <property type="component" value="Chromosome 1"/>
</dbReference>
<dbReference type="Gene3D" id="3.10.20.90">
    <property type="entry name" value="Phosphatidylinositol 3-kinase Catalytic Subunit, Chain A, domain 1"/>
    <property type="match status" value="2"/>
</dbReference>
<dbReference type="PROSITE" id="PS00299">
    <property type="entry name" value="UBIQUITIN_1"/>
    <property type="match status" value="1"/>
</dbReference>
<dbReference type="AlphaFoldDB" id="A0A2K2DMS4"/>
<dbReference type="STRING" id="15368.A0A2K2DMS4"/>
<dbReference type="InterPro" id="IPR029071">
    <property type="entry name" value="Ubiquitin-like_domsf"/>
</dbReference>
<evidence type="ECO:0000259" key="4">
    <source>
        <dbReference type="PROSITE" id="PS50053"/>
    </source>
</evidence>
<organism evidence="5">
    <name type="scientific">Brachypodium distachyon</name>
    <name type="common">Purple false brome</name>
    <name type="synonym">Trachynia distachya</name>
    <dbReference type="NCBI Taxonomy" id="15368"/>
    <lineage>
        <taxon>Eukaryota</taxon>
        <taxon>Viridiplantae</taxon>
        <taxon>Streptophyta</taxon>
        <taxon>Embryophyta</taxon>
        <taxon>Tracheophyta</taxon>
        <taxon>Spermatophyta</taxon>
        <taxon>Magnoliopsida</taxon>
        <taxon>Liliopsida</taxon>
        <taxon>Poales</taxon>
        <taxon>Poaceae</taxon>
        <taxon>BOP clade</taxon>
        <taxon>Pooideae</taxon>
        <taxon>Stipodae</taxon>
        <taxon>Brachypodieae</taxon>
        <taxon>Brachypodium</taxon>
    </lineage>
</organism>
<dbReference type="EMBL" id="CM000880">
    <property type="protein sequence ID" value="PNT75579.1"/>
    <property type="molecule type" value="Genomic_DNA"/>
</dbReference>
<evidence type="ECO:0000256" key="3">
    <source>
        <dbReference type="SAM" id="MobiDB-lite"/>
    </source>
</evidence>
<dbReference type="GO" id="GO:0003729">
    <property type="term" value="F:mRNA binding"/>
    <property type="evidence" value="ECO:0007669"/>
    <property type="project" value="UniProtKB-ARBA"/>
</dbReference>
<dbReference type="PANTHER" id="PTHR10666">
    <property type="entry name" value="UBIQUITIN"/>
    <property type="match status" value="1"/>
</dbReference>
<name>A0A2K2DMS4_BRADI</name>
<dbReference type="Pfam" id="PF00240">
    <property type="entry name" value="ubiquitin"/>
    <property type="match status" value="2"/>
</dbReference>
<feature type="domain" description="Ubiquitin-like" evidence="4">
    <location>
        <begin position="91"/>
        <end position="162"/>
    </location>
</feature>
<keyword evidence="1" id="KW-1017">Isopeptide bond</keyword>
<reference evidence="6" key="3">
    <citation type="submission" date="2018-08" db="UniProtKB">
        <authorList>
            <consortium name="EnsemblPlants"/>
        </authorList>
    </citation>
    <scope>IDENTIFICATION</scope>
    <source>
        <strain evidence="6">cv. Bd21</strain>
    </source>
</reference>
<protein>
    <recommendedName>
        <fullName evidence="4">Ubiquitin-like domain-containing protein</fullName>
    </recommendedName>
</protein>
<feature type="domain" description="Ubiquitin-like" evidence="4">
    <location>
        <begin position="16"/>
        <end position="75"/>
    </location>
</feature>
<dbReference type="InterPro" id="IPR000626">
    <property type="entry name" value="Ubiquitin-like_dom"/>
</dbReference>
<feature type="compositionally biased region" description="Low complexity" evidence="3">
    <location>
        <begin position="201"/>
        <end position="212"/>
    </location>
</feature>
<evidence type="ECO:0000313" key="6">
    <source>
        <dbReference type="EnsemblPlants" id="PNT75579"/>
    </source>
</evidence>
<dbReference type="EnsemblPlants" id="PNT75579">
    <property type="protein sequence ID" value="PNT75579"/>
    <property type="gene ID" value="BRADI_1g35317v3"/>
</dbReference>
<dbReference type="PRINTS" id="PR00348">
    <property type="entry name" value="UBIQUITIN"/>
</dbReference>
<evidence type="ECO:0000256" key="1">
    <source>
        <dbReference type="ARBA" id="ARBA00022499"/>
    </source>
</evidence>
<feature type="compositionally biased region" description="Polar residues" evidence="3">
    <location>
        <begin position="213"/>
        <end position="227"/>
    </location>
</feature>
<dbReference type="InParanoid" id="A0A2K2DMS4"/>
<dbReference type="InterPro" id="IPR019956">
    <property type="entry name" value="Ubiquitin_dom"/>
</dbReference>